<name>A0A926IAN2_9FIRM</name>
<dbReference type="InterPro" id="IPR001498">
    <property type="entry name" value="Impact_N"/>
</dbReference>
<keyword evidence="5" id="KW-1185">Reference proteome</keyword>
<dbReference type="GO" id="GO:0006446">
    <property type="term" value="P:regulation of translational initiation"/>
    <property type="evidence" value="ECO:0007669"/>
    <property type="project" value="TreeGrafter"/>
</dbReference>
<proteinExistence type="inferred from homology"/>
<gene>
    <name evidence="4" type="ORF">H8709_00900</name>
</gene>
<accession>A0A926IAN2</accession>
<dbReference type="InterPro" id="IPR015269">
    <property type="entry name" value="UPF0029_Impact_C"/>
</dbReference>
<evidence type="ECO:0000259" key="2">
    <source>
        <dbReference type="Pfam" id="PF01205"/>
    </source>
</evidence>
<sequence length="208" mass="23377">MKDYITLKKRDQDEFVERRSRFIGTATPVQTEEEALAFISELRSKYWDASHNVYAYILRDGTVRYCDDGEPQGTAGVPVLDVLQKEGLTDLCVVVTRYFGGILLGGGGLVRAYSHGAKIAIDAAGRKPMSVCKIYDLEMDYSMYGKVSYLLPQFHAVTLSSDFGVAVKMRVEMKAVHAERFVRELEEATSATVFPYEVEEICDCLEEK</sequence>
<dbReference type="EMBL" id="JACRTC010000001">
    <property type="protein sequence ID" value="MBC8569388.1"/>
    <property type="molecule type" value="Genomic_DNA"/>
</dbReference>
<dbReference type="GO" id="GO:0005737">
    <property type="term" value="C:cytoplasm"/>
    <property type="evidence" value="ECO:0007669"/>
    <property type="project" value="TreeGrafter"/>
</dbReference>
<dbReference type="Pfam" id="PF09186">
    <property type="entry name" value="DUF1949"/>
    <property type="match status" value="1"/>
</dbReference>
<dbReference type="InterPro" id="IPR020568">
    <property type="entry name" value="Ribosomal_Su5_D2-typ_SF"/>
</dbReference>
<dbReference type="PROSITE" id="PS00910">
    <property type="entry name" value="UPF0029"/>
    <property type="match status" value="1"/>
</dbReference>
<dbReference type="RefSeq" id="WP_262396491.1">
    <property type="nucleotide sequence ID" value="NZ_JACRTC010000001.1"/>
</dbReference>
<dbReference type="PANTHER" id="PTHR16301">
    <property type="entry name" value="IMPACT-RELATED"/>
    <property type="match status" value="1"/>
</dbReference>
<dbReference type="InterPro" id="IPR036956">
    <property type="entry name" value="Impact_N_sf"/>
</dbReference>
<comment type="caution">
    <text evidence="4">The sequence shown here is derived from an EMBL/GenBank/DDBJ whole genome shotgun (WGS) entry which is preliminary data.</text>
</comment>
<dbReference type="AlphaFoldDB" id="A0A926IAN2"/>
<dbReference type="InterPro" id="IPR035647">
    <property type="entry name" value="EFG_III/V"/>
</dbReference>
<dbReference type="Gene3D" id="3.30.70.240">
    <property type="match status" value="1"/>
</dbReference>
<dbReference type="SUPFAM" id="SSF54211">
    <property type="entry name" value="Ribosomal protein S5 domain 2-like"/>
    <property type="match status" value="1"/>
</dbReference>
<dbReference type="PANTHER" id="PTHR16301:SF20">
    <property type="entry name" value="IMPACT FAMILY MEMBER YIGZ"/>
    <property type="match status" value="1"/>
</dbReference>
<dbReference type="InterPro" id="IPR020569">
    <property type="entry name" value="UPF0029_Impact_CS"/>
</dbReference>
<evidence type="ECO:0000313" key="5">
    <source>
        <dbReference type="Proteomes" id="UP000660861"/>
    </source>
</evidence>
<protein>
    <submittedName>
        <fullName evidence="4">YigZ family protein</fullName>
    </submittedName>
</protein>
<evidence type="ECO:0000256" key="1">
    <source>
        <dbReference type="ARBA" id="ARBA00007665"/>
    </source>
</evidence>
<dbReference type="InterPro" id="IPR023582">
    <property type="entry name" value="Impact"/>
</dbReference>
<evidence type="ECO:0000259" key="3">
    <source>
        <dbReference type="Pfam" id="PF09186"/>
    </source>
</evidence>
<dbReference type="Gene3D" id="3.30.230.30">
    <property type="entry name" value="Impact, N-terminal domain"/>
    <property type="match status" value="1"/>
</dbReference>
<reference evidence="4" key="1">
    <citation type="submission" date="2020-08" db="EMBL/GenBank/DDBJ databases">
        <title>Genome public.</title>
        <authorList>
            <person name="Liu C."/>
            <person name="Sun Q."/>
        </authorList>
    </citation>
    <scope>NUCLEOTIDE SEQUENCE</scope>
    <source>
        <strain evidence="4">NSJ-54</strain>
    </source>
</reference>
<feature type="domain" description="UPF0029" evidence="3">
    <location>
        <begin position="137"/>
        <end position="191"/>
    </location>
</feature>
<feature type="domain" description="Impact N-terminal" evidence="2">
    <location>
        <begin position="18"/>
        <end position="120"/>
    </location>
</feature>
<dbReference type="SUPFAM" id="SSF54980">
    <property type="entry name" value="EF-G C-terminal domain-like"/>
    <property type="match status" value="1"/>
</dbReference>
<organism evidence="4 5">
    <name type="scientific">Zongyangia hominis</name>
    <dbReference type="NCBI Taxonomy" id="2763677"/>
    <lineage>
        <taxon>Bacteria</taxon>
        <taxon>Bacillati</taxon>
        <taxon>Bacillota</taxon>
        <taxon>Clostridia</taxon>
        <taxon>Eubacteriales</taxon>
        <taxon>Oscillospiraceae</taxon>
        <taxon>Zongyangia</taxon>
    </lineage>
</organism>
<dbReference type="Proteomes" id="UP000660861">
    <property type="component" value="Unassembled WGS sequence"/>
</dbReference>
<evidence type="ECO:0000313" key="4">
    <source>
        <dbReference type="EMBL" id="MBC8569388.1"/>
    </source>
</evidence>
<comment type="similarity">
    <text evidence="1">Belongs to the IMPACT family.</text>
</comment>
<dbReference type="Pfam" id="PF01205">
    <property type="entry name" value="Impact_N"/>
    <property type="match status" value="1"/>
</dbReference>